<protein>
    <recommendedName>
        <fullName evidence="2">C2H2-type domain-containing protein</fullName>
    </recommendedName>
</protein>
<dbReference type="SMART" id="SM00355">
    <property type="entry name" value="ZnF_C2H2"/>
    <property type="match status" value="3"/>
</dbReference>
<evidence type="ECO:0000256" key="1">
    <source>
        <dbReference type="PROSITE-ProRule" id="PRU00042"/>
    </source>
</evidence>
<dbReference type="Gene3D" id="3.30.160.60">
    <property type="entry name" value="Classic Zinc Finger"/>
    <property type="match status" value="1"/>
</dbReference>
<keyword evidence="4" id="KW-1185">Reference proteome</keyword>
<dbReference type="Proteomes" id="UP001175226">
    <property type="component" value="Unassembled WGS sequence"/>
</dbReference>
<evidence type="ECO:0000313" key="4">
    <source>
        <dbReference type="Proteomes" id="UP001175226"/>
    </source>
</evidence>
<name>A0AA39J261_9AGAR</name>
<accession>A0AA39J261</accession>
<keyword evidence="1" id="KW-0862">Zinc</keyword>
<evidence type="ECO:0000259" key="2">
    <source>
        <dbReference type="PROSITE" id="PS50157"/>
    </source>
</evidence>
<organism evidence="3 4">
    <name type="scientific">Armillaria borealis</name>
    <dbReference type="NCBI Taxonomy" id="47425"/>
    <lineage>
        <taxon>Eukaryota</taxon>
        <taxon>Fungi</taxon>
        <taxon>Dikarya</taxon>
        <taxon>Basidiomycota</taxon>
        <taxon>Agaricomycotina</taxon>
        <taxon>Agaricomycetes</taxon>
        <taxon>Agaricomycetidae</taxon>
        <taxon>Agaricales</taxon>
        <taxon>Marasmiineae</taxon>
        <taxon>Physalacriaceae</taxon>
        <taxon>Armillaria</taxon>
    </lineage>
</organism>
<dbReference type="InterPro" id="IPR013087">
    <property type="entry name" value="Znf_C2H2_type"/>
</dbReference>
<dbReference type="EMBL" id="JAUEPT010000069">
    <property type="protein sequence ID" value="KAK0434723.1"/>
    <property type="molecule type" value="Genomic_DNA"/>
</dbReference>
<feature type="domain" description="C2H2-type" evidence="2">
    <location>
        <begin position="12"/>
        <end position="37"/>
    </location>
</feature>
<reference evidence="3" key="1">
    <citation type="submission" date="2023-06" db="EMBL/GenBank/DDBJ databases">
        <authorList>
            <consortium name="Lawrence Berkeley National Laboratory"/>
            <person name="Ahrendt S."/>
            <person name="Sahu N."/>
            <person name="Indic B."/>
            <person name="Wong-Bajracharya J."/>
            <person name="Merenyi Z."/>
            <person name="Ke H.-M."/>
            <person name="Monk M."/>
            <person name="Kocsube S."/>
            <person name="Drula E."/>
            <person name="Lipzen A."/>
            <person name="Balint B."/>
            <person name="Henrissat B."/>
            <person name="Andreopoulos B."/>
            <person name="Martin F.M."/>
            <person name="Harder C.B."/>
            <person name="Rigling D."/>
            <person name="Ford K.L."/>
            <person name="Foster G.D."/>
            <person name="Pangilinan J."/>
            <person name="Papanicolaou A."/>
            <person name="Barry K."/>
            <person name="LaButti K."/>
            <person name="Viragh M."/>
            <person name="Koriabine M."/>
            <person name="Yan M."/>
            <person name="Riley R."/>
            <person name="Champramary S."/>
            <person name="Plett K.L."/>
            <person name="Tsai I.J."/>
            <person name="Slot J."/>
            <person name="Sipos G."/>
            <person name="Plett J."/>
            <person name="Nagy L.G."/>
            <person name="Grigoriev I.V."/>
        </authorList>
    </citation>
    <scope>NUCLEOTIDE SEQUENCE</scope>
    <source>
        <strain evidence="3">FPL87.14</strain>
    </source>
</reference>
<dbReference type="GO" id="GO:0008270">
    <property type="term" value="F:zinc ion binding"/>
    <property type="evidence" value="ECO:0007669"/>
    <property type="project" value="UniProtKB-KW"/>
</dbReference>
<dbReference type="AlphaFoldDB" id="A0AA39J261"/>
<keyword evidence="1" id="KW-0479">Metal-binding</keyword>
<sequence length="169" mass="19133">MEHPPQVSSALFPCRSCTRTFRSQTSLDEHYRGSPNHPTCPVCGRGFRTRALCNAHHDDAHPRVLCSVCHLLLYKHELPQHFKDSPRHPTCNLCTLGFKGDVEFTSHCKTIHADSYCLQCCCMFDDLKGHYKNSIMHPKCMLCNGEVGFSGESEYTDVSPYLSFGFSRS</sequence>
<proteinExistence type="predicted"/>
<gene>
    <name evidence="3" type="ORF">EV421DRAFT_1717297</name>
</gene>
<keyword evidence="1" id="KW-0863">Zinc-finger</keyword>
<dbReference type="PROSITE" id="PS50157">
    <property type="entry name" value="ZINC_FINGER_C2H2_2"/>
    <property type="match status" value="1"/>
</dbReference>
<comment type="caution">
    <text evidence="3">The sequence shown here is derived from an EMBL/GenBank/DDBJ whole genome shotgun (WGS) entry which is preliminary data.</text>
</comment>
<dbReference type="PROSITE" id="PS00028">
    <property type="entry name" value="ZINC_FINGER_C2H2_1"/>
    <property type="match status" value="1"/>
</dbReference>
<evidence type="ECO:0000313" key="3">
    <source>
        <dbReference type="EMBL" id="KAK0434723.1"/>
    </source>
</evidence>